<evidence type="ECO:0000313" key="1">
    <source>
        <dbReference type="EMBL" id="KDQ10633.1"/>
    </source>
</evidence>
<dbReference type="AlphaFoldDB" id="A0A067M4C3"/>
<protein>
    <submittedName>
        <fullName evidence="1">Uncharacterized protein</fullName>
    </submittedName>
</protein>
<dbReference type="Proteomes" id="UP000027195">
    <property type="component" value="Unassembled WGS sequence"/>
</dbReference>
<organism evidence="1 2">
    <name type="scientific">Botryobasidium botryosum (strain FD-172 SS1)</name>
    <dbReference type="NCBI Taxonomy" id="930990"/>
    <lineage>
        <taxon>Eukaryota</taxon>
        <taxon>Fungi</taxon>
        <taxon>Dikarya</taxon>
        <taxon>Basidiomycota</taxon>
        <taxon>Agaricomycotina</taxon>
        <taxon>Agaricomycetes</taxon>
        <taxon>Cantharellales</taxon>
        <taxon>Botryobasidiaceae</taxon>
        <taxon>Botryobasidium</taxon>
    </lineage>
</organism>
<reference evidence="2" key="1">
    <citation type="journal article" date="2014" name="Proc. Natl. Acad. Sci. U.S.A.">
        <title>Extensive sampling of basidiomycete genomes demonstrates inadequacy of the white-rot/brown-rot paradigm for wood decay fungi.</title>
        <authorList>
            <person name="Riley R."/>
            <person name="Salamov A.A."/>
            <person name="Brown D.W."/>
            <person name="Nagy L.G."/>
            <person name="Floudas D."/>
            <person name="Held B.W."/>
            <person name="Levasseur A."/>
            <person name="Lombard V."/>
            <person name="Morin E."/>
            <person name="Otillar R."/>
            <person name="Lindquist E.A."/>
            <person name="Sun H."/>
            <person name="LaButti K.M."/>
            <person name="Schmutz J."/>
            <person name="Jabbour D."/>
            <person name="Luo H."/>
            <person name="Baker S.E."/>
            <person name="Pisabarro A.G."/>
            <person name="Walton J.D."/>
            <person name="Blanchette R.A."/>
            <person name="Henrissat B."/>
            <person name="Martin F."/>
            <person name="Cullen D."/>
            <person name="Hibbett D.S."/>
            <person name="Grigoriev I.V."/>
        </authorList>
    </citation>
    <scope>NUCLEOTIDE SEQUENCE [LARGE SCALE GENOMIC DNA]</scope>
    <source>
        <strain evidence="2">FD-172 SS1</strain>
    </source>
</reference>
<accession>A0A067M4C3</accession>
<gene>
    <name evidence="1" type="ORF">BOTBODRAFT_177914</name>
</gene>
<dbReference type="HOGENOM" id="CLU_1643430_0_0_1"/>
<sequence length="161" mass="17401">MTRTLRADFGGYTREVAIISGVGWLCARRVAGEKRLFLADDGKVGRAQKGQQMQARSWDDADIIAESRVQSKMDGDGRQRSVRAWHGINIEEISTGLGKGRLYVLIECTTAGTIPAVRSRAGLETITVSARTVLAQMTGKDPESDEGITGKVRAVPVARLG</sequence>
<name>A0A067M4C3_BOTB1</name>
<dbReference type="InParanoid" id="A0A067M4C3"/>
<evidence type="ECO:0000313" key="2">
    <source>
        <dbReference type="Proteomes" id="UP000027195"/>
    </source>
</evidence>
<keyword evidence="2" id="KW-1185">Reference proteome</keyword>
<proteinExistence type="predicted"/>
<dbReference type="EMBL" id="KL198065">
    <property type="protein sequence ID" value="KDQ10633.1"/>
    <property type="molecule type" value="Genomic_DNA"/>
</dbReference>